<gene>
    <name evidence="2" type="ORF">PHATRDRAFT_54051</name>
</gene>
<dbReference type="EMBL" id="CM000605">
    <property type="protein sequence ID" value="EEC51410.1"/>
    <property type="molecule type" value="Genomic_DNA"/>
</dbReference>
<dbReference type="PaxDb" id="2850-Phatr54051"/>
<evidence type="ECO:0000313" key="2">
    <source>
        <dbReference type="EMBL" id="EEC51410.1"/>
    </source>
</evidence>
<dbReference type="eggNOG" id="ENOG502QYSH">
    <property type="taxonomic scope" value="Eukaryota"/>
</dbReference>
<dbReference type="InterPro" id="IPR036188">
    <property type="entry name" value="FAD/NAD-bd_sf"/>
</dbReference>
<dbReference type="GO" id="GO:0016491">
    <property type="term" value="F:oxidoreductase activity"/>
    <property type="evidence" value="ECO:0007669"/>
    <property type="project" value="InterPro"/>
</dbReference>
<dbReference type="KEGG" id="pti:PHATRDRAFT_54051"/>
<reference evidence="3" key="2">
    <citation type="submission" date="2008-08" db="EMBL/GenBank/DDBJ databases">
        <authorList>
            <consortium name="Diatom Consortium"/>
            <person name="Grigoriev I."/>
            <person name="Grimwood J."/>
            <person name="Kuo A."/>
            <person name="Otillar R.P."/>
            <person name="Salamov A."/>
            <person name="Detter J.C."/>
            <person name="Lindquist E."/>
            <person name="Shapiro H."/>
            <person name="Lucas S."/>
            <person name="Glavina del Rio T."/>
            <person name="Pitluck S."/>
            <person name="Rokhsar D."/>
            <person name="Bowler C."/>
        </authorList>
    </citation>
    <scope>GENOME REANNOTATION</scope>
    <source>
        <strain evidence="3">CCAP 1055/1</strain>
    </source>
</reference>
<protein>
    <submittedName>
        <fullName evidence="2">Pds-like2, phytoene desaturase-like protein</fullName>
    </submittedName>
</protein>
<dbReference type="AlphaFoldDB" id="B7FQY0"/>
<feature type="domain" description="Amine oxidase" evidence="1">
    <location>
        <begin position="70"/>
        <end position="561"/>
    </location>
</feature>
<evidence type="ECO:0000259" key="1">
    <source>
        <dbReference type="Pfam" id="PF01593"/>
    </source>
</evidence>
<name>B7FQY0_PHATC</name>
<organism evidence="2 3">
    <name type="scientific">Phaeodactylum tricornutum (strain CCAP 1055/1)</name>
    <dbReference type="NCBI Taxonomy" id="556484"/>
    <lineage>
        <taxon>Eukaryota</taxon>
        <taxon>Sar</taxon>
        <taxon>Stramenopiles</taxon>
        <taxon>Ochrophyta</taxon>
        <taxon>Bacillariophyta</taxon>
        <taxon>Bacillariophyceae</taxon>
        <taxon>Bacillariophycidae</taxon>
        <taxon>Naviculales</taxon>
        <taxon>Phaeodactylaceae</taxon>
        <taxon>Phaeodactylum</taxon>
    </lineage>
</organism>
<evidence type="ECO:0000313" key="3">
    <source>
        <dbReference type="Proteomes" id="UP000000759"/>
    </source>
</evidence>
<dbReference type="OrthoDB" id="2219495at2759"/>
<reference evidence="2 3" key="1">
    <citation type="journal article" date="2008" name="Nature">
        <title>The Phaeodactylum genome reveals the evolutionary history of diatom genomes.</title>
        <authorList>
            <person name="Bowler C."/>
            <person name="Allen A.E."/>
            <person name="Badger J.H."/>
            <person name="Grimwood J."/>
            <person name="Jabbari K."/>
            <person name="Kuo A."/>
            <person name="Maheswari U."/>
            <person name="Martens C."/>
            <person name="Maumus F."/>
            <person name="Otillar R.P."/>
            <person name="Rayko E."/>
            <person name="Salamov A."/>
            <person name="Vandepoele K."/>
            <person name="Beszteri B."/>
            <person name="Gruber A."/>
            <person name="Heijde M."/>
            <person name="Katinka M."/>
            <person name="Mock T."/>
            <person name="Valentin K."/>
            <person name="Verret F."/>
            <person name="Berges J.A."/>
            <person name="Brownlee C."/>
            <person name="Cadoret J.P."/>
            <person name="Chiovitti A."/>
            <person name="Choi C.J."/>
            <person name="Coesel S."/>
            <person name="De Martino A."/>
            <person name="Detter J.C."/>
            <person name="Durkin C."/>
            <person name="Falciatore A."/>
            <person name="Fournet J."/>
            <person name="Haruta M."/>
            <person name="Huysman M.J."/>
            <person name="Jenkins B.D."/>
            <person name="Jiroutova K."/>
            <person name="Jorgensen R.E."/>
            <person name="Joubert Y."/>
            <person name="Kaplan A."/>
            <person name="Kroger N."/>
            <person name="Kroth P.G."/>
            <person name="La Roche J."/>
            <person name="Lindquist E."/>
            <person name="Lommer M."/>
            <person name="Martin-Jezequel V."/>
            <person name="Lopez P.J."/>
            <person name="Lucas S."/>
            <person name="Mangogna M."/>
            <person name="McGinnis K."/>
            <person name="Medlin L.K."/>
            <person name="Montsant A."/>
            <person name="Oudot-Le Secq M.P."/>
            <person name="Napoli C."/>
            <person name="Obornik M."/>
            <person name="Parker M.S."/>
            <person name="Petit J.L."/>
            <person name="Porcel B.M."/>
            <person name="Poulsen N."/>
            <person name="Robison M."/>
            <person name="Rychlewski L."/>
            <person name="Rynearson T.A."/>
            <person name="Schmutz J."/>
            <person name="Shapiro H."/>
            <person name="Siaut M."/>
            <person name="Stanley M."/>
            <person name="Sussman M.R."/>
            <person name="Taylor A.R."/>
            <person name="Vardi A."/>
            <person name="von Dassow P."/>
            <person name="Vyverman W."/>
            <person name="Willis A."/>
            <person name="Wyrwicz L.S."/>
            <person name="Rokhsar D.S."/>
            <person name="Weissenbach J."/>
            <person name="Armbrust E.V."/>
            <person name="Green B.R."/>
            <person name="Van de Peer Y."/>
            <person name="Grigoriev I.V."/>
        </authorList>
    </citation>
    <scope>NUCLEOTIDE SEQUENCE [LARGE SCALE GENOMIC DNA]</scope>
    <source>
        <strain evidence="2 3">CCAP 1055/1</strain>
    </source>
</reference>
<keyword evidence="3" id="KW-1185">Reference proteome</keyword>
<dbReference type="Pfam" id="PF01593">
    <property type="entry name" value="Amino_oxidase"/>
    <property type="match status" value="1"/>
</dbReference>
<dbReference type="InParanoid" id="B7FQY0"/>
<sequence length="605" mass="65333">MHSSLFFYAAFYSVYRGVVDNVSALQLINPISLVRRNGSSSSSNRRFLSRCSKSSEREPCRVVVVGGGWAGFTAADTLARASSNVSVTLLDASQRGPGGLAGGWRTPKTGRPVEAGIHGFWREYRNTFAMIENIGLDLDDVLTNFTPSILVSENGRVALAPVLGNTMDKPNHLQANNLDWSNPRSLLEQIAPLLPSPLDVALLADFNPDSELSIADRISGIGLLGAWADFVQEDRDSWERYDKISAENLFRSIASISPNLYRDLVAPLLHVLPMTPGYDCSAAAALSCFHFFALQSRGAFDVRWCRGSISERIFNPWVEKLRESGNVCIQGSARVTSIEHYGGEYTVMINNKVSVTCDAVVLAVGATAAGRLIDSCPPLQKIPNLASKWKELRGVSCVAVRLFFAELPPSLASAMSDSPVVVCGPNIGGAPQLVETGFCIYDLSRLQDDFKGGGFVGLEVDFFRADAIAKMRDGDIIKLTLDAVQTALGVESIDMELVEDSAVIRALNAVSHFCVGSASKSPPVRITNGLYICGDWVDRSGHASWSTEKAVVTGLQVANAIDRDFGLDCRQAVIPAAADTPQLMGLRKAAKAWRNASPPRSFPLA</sequence>
<dbReference type="RefSeq" id="XP_002176947.1">
    <property type="nucleotide sequence ID" value="XM_002176911.2"/>
</dbReference>
<dbReference type="Proteomes" id="UP000000759">
    <property type="component" value="Chromosome 1"/>
</dbReference>
<dbReference type="SUPFAM" id="SSF51905">
    <property type="entry name" value="FAD/NAD(P)-binding domain"/>
    <property type="match status" value="1"/>
</dbReference>
<dbReference type="GeneID" id="7196932"/>
<dbReference type="PANTHER" id="PTHR42923:SF46">
    <property type="entry name" value="AMINE OXIDASE"/>
    <property type="match status" value="1"/>
</dbReference>
<dbReference type="HOGENOM" id="CLU_021719_0_0_1"/>
<dbReference type="PANTHER" id="PTHR42923">
    <property type="entry name" value="PROTOPORPHYRINOGEN OXIDASE"/>
    <property type="match status" value="1"/>
</dbReference>
<dbReference type="Gene3D" id="3.90.660.20">
    <property type="entry name" value="Protoporphyrinogen oxidase, mitochondrial, domain 2"/>
    <property type="match status" value="1"/>
</dbReference>
<feature type="non-terminal residue" evidence="2">
    <location>
        <position position="605"/>
    </location>
</feature>
<dbReference type="InterPro" id="IPR002937">
    <property type="entry name" value="Amino_oxidase"/>
</dbReference>
<accession>B7FQY0</accession>
<dbReference type="InterPro" id="IPR050464">
    <property type="entry name" value="Zeta_carotene_desat/Oxidored"/>
</dbReference>
<dbReference type="Gene3D" id="3.50.50.60">
    <property type="entry name" value="FAD/NAD(P)-binding domain"/>
    <property type="match status" value="2"/>
</dbReference>
<proteinExistence type="predicted"/>